<organism evidence="2 3">
    <name type="scientific">Caldimonas caldifontis</name>
    <dbReference type="NCBI Taxonomy" id="1452508"/>
    <lineage>
        <taxon>Bacteria</taxon>
        <taxon>Pseudomonadati</taxon>
        <taxon>Pseudomonadota</taxon>
        <taxon>Betaproteobacteria</taxon>
        <taxon>Burkholderiales</taxon>
        <taxon>Sphaerotilaceae</taxon>
        <taxon>Caldimonas</taxon>
    </lineage>
</organism>
<name>A0A2S5STE7_9BURK</name>
<feature type="region of interest" description="Disordered" evidence="1">
    <location>
        <begin position="1"/>
        <end position="93"/>
    </location>
</feature>
<dbReference type="Proteomes" id="UP000238605">
    <property type="component" value="Unassembled WGS sequence"/>
</dbReference>
<keyword evidence="3" id="KW-1185">Reference proteome</keyword>
<evidence type="ECO:0000256" key="1">
    <source>
        <dbReference type="SAM" id="MobiDB-lite"/>
    </source>
</evidence>
<feature type="compositionally biased region" description="Basic and acidic residues" evidence="1">
    <location>
        <begin position="69"/>
        <end position="80"/>
    </location>
</feature>
<comment type="caution">
    <text evidence="2">The sequence shown here is derived from an EMBL/GenBank/DDBJ whole genome shotgun (WGS) entry which is preliminary data.</text>
</comment>
<reference evidence="2 3" key="1">
    <citation type="submission" date="2018-02" db="EMBL/GenBank/DDBJ databases">
        <title>Reclassifiation of [Polyangium] brachysporum DSM 7029 as Guopingzhaonella breviflexa gen. nov., sp. nov., a member of the family Comamonadaceae.</title>
        <authorList>
            <person name="Tang B."/>
        </authorList>
    </citation>
    <scope>NUCLEOTIDE SEQUENCE [LARGE SCALE GENOMIC DNA]</scope>
    <source>
        <strain evidence="2 3">BCRC 80649</strain>
    </source>
</reference>
<sequence>MPPQRALRQPRLGRSQPARRPGAERPASPGEPPAPGSSSGPRPPQHAASRTGTRAAPWWPGRHGRNPGGHRERSCSDPRRSRTVWQSRRRVCS</sequence>
<protein>
    <submittedName>
        <fullName evidence="2">Uncharacterized protein</fullName>
    </submittedName>
</protein>
<dbReference type="EMBL" id="PSNX01000010">
    <property type="protein sequence ID" value="PPE66008.1"/>
    <property type="molecule type" value="Genomic_DNA"/>
</dbReference>
<accession>A0A2S5STE7</accession>
<evidence type="ECO:0000313" key="3">
    <source>
        <dbReference type="Proteomes" id="UP000238605"/>
    </source>
</evidence>
<proteinExistence type="predicted"/>
<gene>
    <name evidence="2" type="ORF">C1704_12010</name>
</gene>
<dbReference type="AlphaFoldDB" id="A0A2S5STE7"/>
<evidence type="ECO:0000313" key="2">
    <source>
        <dbReference type="EMBL" id="PPE66008.1"/>
    </source>
</evidence>